<proteinExistence type="predicted"/>
<dbReference type="PROSITE" id="PS50926">
    <property type="entry name" value="TRAM"/>
    <property type="match status" value="1"/>
</dbReference>
<dbReference type="Proteomes" id="UP001257060">
    <property type="component" value="Unassembled WGS sequence"/>
</dbReference>
<gene>
    <name evidence="3" type="ORF">NDI76_21650</name>
</gene>
<dbReference type="InterPro" id="IPR002792">
    <property type="entry name" value="TRAM_dom"/>
</dbReference>
<name>A0ABU2GLP1_9EURY</name>
<sequence>MIEIPDSLRSLFTATIDEQDGTYVIEVPSSEVNHKALTVNETYRVALLDSPSSAESSPSQEPQHHASRRTTSHGSSGPPVDEGEVRDVSIETVGDQGDGIAKVERGYVVIVPDAQPGDEPTVEIEQVQENVAFASVVDGDSRSL</sequence>
<reference evidence="3 4" key="1">
    <citation type="submission" date="2022-06" db="EMBL/GenBank/DDBJ databases">
        <title>Halogeometricum sp. a new haloarchaeum isolate from saline soil.</title>
        <authorList>
            <person name="Strakova D."/>
            <person name="Galisteo C."/>
            <person name="Sanchez-Porro C."/>
            <person name="Ventosa A."/>
        </authorList>
    </citation>
    <scope>NUCLEOTIDE SEQUENCE [LARGE SCALE GENOMIC DNA]</scope>
    <source>
        <strain evidence="3 4">S1BR25-6</strain>
    </source>
</reference>
<evidence type="ECO:0000256" key="1">
    <source>
        <dbReference type="SAM" id="MobiDB-lite"/>
    </source>
</evidence>
<dbReference type="SUPFAM" id="SSF50249">
    <property type="entry name" value="Nucleic acid-binding proteins"/>
    <property type="match status" value="1"/>
</dbReference>
<evidence type="ECO:0000313" key="3">
    <source>
        <dbReference type="EMBL" id="MDS0301341.1"/>
    </source>
</evidence>
<organism evidence="3 4">
    <name type="scientific">Halogeometricum salsisoli</name>
    <dbReference type="NCBI Taxonomy" id="2950536"/>
    <lineage>
        <taxon>Archaea</taxon>
        <taxon>Methanobacteriati</taxon>
        <taxon>Methanobacteriota</taxon>
        <taxon>Stenosarchaea group</taxon>
        <taxon>Halobacteria</taxon>
        <taxon>Halobacteriales</taxon>
        <taxon>Haloferacaceae</taxon>
        <taxon>Halogeometricum</taxon>
    </lineage>
</organism>
<dbReference type="Gene3D" id="2.40.50.140">
    <property type="entry name" value="Nucleic acid-binding proteins"/>
    <property type="match status" value="1"/>
</dbReference>
<feature type="compositionally biased region" description="Low complexity" evidence="1">
    <location>
        <begin position="50"/>
        <end position="61"/>
    </location>
</feature>
<accession>A0ABU2GLP1</accession>
<feature type="region of interest" description="Disordered" evidence="1">
    <location>
        <begin position="48"/>
        <end position="97"/>
    </location>
</feature>
<dbReference type="EMBL" id="JAMQOP010000006">
    <property type="protein sequence ID" value="MDS0301341.1"/>
    <property type="molecule type" value="Genomic_DNA"/>
</dbReference>
<dbReference type="Pfam" id="PF01938">
    <property type="entry name" value="TRAM"/>
    <property type="match status" value="1"/>
</dbReference>
<evidence type="ECO:0000313" key="4">
    <source>
        <dbReference type="Proteomes" id="UP001257060"/>
    </source>
</evidence>
<evidence type="ECO:0000259" key="2">
    <source>
        <dbReference type="PROSITE" id="PS50926"/>
    </source>
</evidence>
<keyword evidence="4" id="KW-1185">Reference proteome</keyword>
<feature type="domain" description="TRAM" evidence="2">
    <location>
        <begin position="79"/>
        <end position="138"/>
    </location>
</feature>
<dbReference type="RefSeq" id="WP_310926224.1">
    <property type="nucleotide sequence ID" value="NZ_JAMQOP010000006.1"/>
</dbReference>
<protein>
    <submittedName>
        <fullName evidence="3">TRAM domain-containing protein</fullName>
    </submittedName>
</protein>
<comment type="caution">
    <text evidence="3">The sequence shown here is derived from an EMBL/GenBank/DDBJ whole genome shotgun (WGS) entry which is preliminary data.</text>
</comment>
<dbReference type="InterPro" id="IPR012340">
    <property type="entry name" value="NA-bd_OB-fold"/>
</dbReference>